<accession>A0A919BMD3</accession>
<gene>
    <name evidence="1" type="ORF">GCM10017667_36180</name>
</gene>
<keyword evidence="2" id="KW-1185">Reference proteome</keyword>
<evidence type="ECO:0000313" key="2">
    <source>
        <dbReference type="Proteomes" id="UP000632849"/>
    </source>
</evidence>
<comment type="caution">
    <text evidence="1">The sequence shown here is derived from an EMBL/GenBank/DDBJ whole genome shotgun (WGS) entry which is preliminary data.</text>
</comment>
<reference evidence="1" key="1">
    <citation type="journal article" date="2014" name="Int. J. Syst. Evol. Microbiol.">
        <title>Complete genome sequence of Corynebacterium casei LMG S-19264T (=DSM 44701T), isolated from a smear-ripened cheese.</title>
        <authorList>
            <consortium name="US DOE Joint Genome Institute (JGI-PGF)"/>
            <person name="Walter F."/>
            <person name="Albersmeier A."/>
            <person name="Kalinowski J."/>
            <person name="Ruckert C."/>
        </authorList>
    </citation>
    <scope>NUCLEOTIDE SEQUENCE</scope>
    <source>
        <strain evidence="1">JCM 4122</strain>
    </source>
</reference>
<dbReference type="EMBL" id="BNBE01000001">
    <property type="protein sequence ID" value="GHG01416.1"/>
    <property type="molecule type" value="Genomic_DNA"/>
</dbReference>
<name>A0A919BMD3_STRFL</name>
<sequence length="106" mass="10675">MNVALIVSAPTAIGVVTGAVIQTWPVVPEWVMVIVAVPPPQLPQSYVAVAEPGETAAEAVGAKASDAAASPAATAPAAPKLLLLMVGSYPFPMDAGVRALRGMTEI</sequence>
<protein>
    <submittedName>
        <fullName evidence="1">Uncharacterized protein</fullName>
    </submittedName>
</protein>
<dbReference type="Proteomes" id="UP000632849">
    <property type="component" value="Unassembled WGS sequence"/>
</dbReference>
<dbReference type="AlphaFoldDB" id="A0A919BMD3"/>
<organism evidence="1 2">
    <name type="scientific">Streptomyces filamentosus</name>
    <name type="common">Streptomyces roseosporus</name>
    <dbReference type="NCBI Taxonomy" id="67294"/>
    <lineage>
        <taxon>Bacteria</taxon>
        <taxon>Bacillati</taxon>
        <taxon>Actinomycetota</taxon>
        <taxon>Actinomycetes</taxon>
        <taxon>Kitasatosporales</taxon>
        <taxon>Streptomycetaceae</taxon>
        <taxon>Streptomyces</taxon>
    </lineage>
</organism>
<evidence type="ECO:0000313" key="1">
    <source>
        <dbReference type="EMBL" id="GHG01416.1"/>
    </source>
</evidence>
<reference evidence="1" key="2">
    <citation type="submission" date="2020-09" db="EMBL/GenBank/DDBJ databases">
        <authorList>
            <person name="Sun Q."/>
            <person name="Ohkuma M."/>
        </authorList>
    </citation>
    <scope>NUCLEOTIDE SEQUENCE</scope>
    <source>
        <strain evidence="1">JCM 4122</strain>
    </source>
</reference>
<proteinExistence type="predicted"/>